<reference evidence="1 2" key="1">
    <citation type="submission" date="2023-05" db="EMBL/GenBank/DDBJ databases">
        <title>Chelatococcus sp. nov., a moderately thermophilic bacterium isolated from hot spring microbial mat.</title>
        <authorList>
            <person name="Hu C.-J."/>
            <person name="Li W.-J."/>
        </authorList>
    </citation>
    <scope>NUCLEOTIDE SEQUENCE [LARGE SCALE GENOMIC DNA]</scope>
    <source>
        <strain evidence="1 2">SYSU G07232</strain>
    </source>
</reference>
<evidence type="ECO:0000313" key="2">
    <source>
        <dbReference type="Proteomes" id="UP001321492"/>
    </source>
</evidence>
<dbReference type="Proteomes" id="UP001321492">
    <property type="component" value="Unassembled WGS sequence"/>
</dbReference>
<accession>A0ABT7AE19</accession>
<dbReference type="EMBL" id="JASJEV010000001">
    <property type="protein sequence ID" value="MDJ1157222.1"/>
    <property type="molecule type" value="Genomic_DNA"/>
</dbReference>
<comment type="caution">
    <text evidence="1">The sequence shown here is derived from an EMBL/GenBank/DDBJ whole genome shotgun (WGS) entry which is preliminary data.</text>
</comment>
<organism evidence="1 2">
    <name type="scientific">Chelatococcus albus</name>
    <dbReference type="NCBI Taxonomy" id="3047466"/>
    <lineage>
        <taxon>Bacteria</taxon>
        <taxon>Pseudomonadati</taxon>
        <taxon>Pseudomonadota</taxon>
        <taxon>Alphaproteobacteria</taxon>
        <taxon>Hyphomicrobiales</taxon>
        <taxon>Chelatococcaceae</taxon>
        <taxon>Chelatococcus</taxon>
    </lineage>
</organism>
<dbReference type="RefSeq" id="WP_283739188.1">
    <property type="nucleotide sequence ID" value="NZ_JASJEV010000001.1"/>
</dbReference>
<gene>
    <name evidence="1" type="ORF">QNA08_03075</name>
</gene>
<keyword evidence="2" id="KW-1185">Reference proteome</keyword>
<sequence>MLIGSSEGQGWRYEVFESSEGYLVLMRDRDTGAVDGADGKVFRTAAAAFAYAEMAAASDRCAAARVAGEDAAGLTAELAATQRLYSEISRSLADDGMAAQMIVAWEKAAAAAERRRLH</sequence>
<proteinExistence type="predicted"/>
<name>A0ABT7AE19_9HYPH</name>
<protein>
    <submittedName>
        <fullName evidence="1">Uncharacterized protein</fullName>
    </submittedName>
</protein>
<evidence type="ECO:0000313" key="1">
    <source>
        <dbReference type="EMBL" id="MDJ1157222.1"/>
    </source>
</evidence>